<evidence type="ECO:0000256" key="1">
    <source>
        <dbReference type="ARBA" id="ARBA00009795"/>
    </source>
</evidence>
<evidence type="ECO:0000256" key="2">
    <source>
        <dbReference type="ARBA" id="ARBA00011844"/>
    </source>
</evidence>
<keyword evidence="13" id="KW-1185">Reference proteome</keyword>
<dbReference type="SMART" id="SM00707">
    <property type="entry name" value="RPEL"/>
    <property type="match status" value="2"/>
</dbReference>
<dbReference type="Pfam" id="PF02755">
    <property type="entry name" value="RPEL"/>
    <property type="match status" value="2"/>
</dbReference>
<accession>A0A665UUM4</accession>
<evidence type="ECO:0000256" key="4">
    <source>
        <dbReference type="ARBA" id="ARBA00022490"/>
    </source>
</evidence>
<reference evidence="12" key="3">
    <citation type="submission" date="2025-09" db="UniProtKB">
        <authorList>
            <consortium name="Ensembl"/>
        </authorList>
    </citation>
    <scope>IDENTIFICATION</scope>
</reference>
<dbReference type="GO" id="GO:0030036">
    <property type="term" value="P:actin cytoskeleton organization"/>
    <property type="evidence" value="ECO:0007669"/>
    <property type="project" value="UniProtKB-UniRule"/>
</dbReference>
<dbReference type="PANTHER" id="PTHR12751:SF4">
    <property type="entry name" value="PHOSPHATASE AND ACTIN REGULATOR 4"/>
    <property type="match status" value="1"/>
</dbReference>
<dbReference type="GO" id="GO:0003779">
    <property type="term" value="F:actin binding"/>
    <property type="evidence" value="ECO:0007669"/>
    <property type="project" value="UniProtKB-UniRule"/>
</dbReference>
<evidence type="ECO:0000313" key="12">
    <source>
        <dbReference type="Ensembl" id="ENSENLP00000022872.1"/>
    </source>
</evidence>
<dbReference type="GO" id="GO:0001755">
    <property type="term" value="P:neural crest cell migration"/>
    <property type="evidence" value="ECO:0007669"/>
    <property type="project" value="UniProtKB-UniRule"/>
</dbReference>
<dbReference type="OMA" id="HTENEIG"/>
<dbReference type="Gene3D" id="6.10.140.1750">
    <property type="match status" value="1"/>
</dbReference>
<dbReference type="Gene3D" id="6.10.140.2130">
    <property type="match status" value="1"/>
</dbReference>
<evidence type="ECO:0000256" key="3">
    <source>
        <dbReference type="ARBA" id="ARBA00022473"/>
    </source>
</evidence>
<feature type="region of interest" description="Disordered" evidence="11">
    <location>
        <begin position="1"/>
        <end position="82"/>
    </location>
</feature>
<protein>
    <recommendedName>
        <fullName evidence="10">Phosphatase and actin regulator 4</fullName>
    </recommendedName>
</protein>
<evidence type="ECO:0000256" key="10">
    <source>
        <dbReference type="RuleBase" id="RU367131"/>
    </source>
</evidence>
<sequence length="211" mass="24737">MHGEDSDSDGAVPHRDEDSDEDEEDEPPLSALASRVKRKDTLALKLSSRPSAPNRDRFTQERNNRDDQPPGQTGLTWQSREQWEAIRTQIGTALTRRLSQRPTAEELEQRNILQPKNQADRQAEVREIKRRLTRKLSQRPTVAELQARKILRFHEYVEVTDAQDYDRRADKPWTKLTPADKAAIRKELNDYKSTEMEVHEESRIYTRFHRP</sequence>
<dbReference type="GO" id="GO:0061386">
    <property type="term" value="P:closure of optic fissure"/>
    <property type="evidence" value="ECO:0007669"/>
    <property type="project" value="UniProtKB-UniRule"/>
</dbReference>
<dbReference type="GO" id="GO:0005737">
    <property type="term" value="C:cytoplasm"/>
    <property type="evidence" value="ECO:0007669"/>
    <property type="project" value="UniProtKB-SubCell"/>
</dbReference>
<comment type="function">
    <text evidence="10">Regulator of protein phosphatase 1 (PP1) required for neural tube and optic fissure closure, and enteric neural crest cell (ENCCs) migration during development. Acts as an activator of PP1. During neural tube closure, localizes to the ventral neural tube and activates PP1, leading to down-regulate cell proliferation within cranial neural tissue and the neural retina. Also acts as a regulator of migration of enteric neural crest cells (ENCCs) by activating PP1, leading to repression of the integrin signaling through the rho/rock pathway.</text>
</comment>
<evidence type="ECO:0000313" key="13">
    <source>
        <dbReference type="Proteomes" id="UP000472264"/>
    </source>
</evidence>
<dbReference type="AlphaFoldDB" id="A0A665UUM4"/>
<evidence type="ECO:0000256" key="11">
    <source>
        <dbReference type="SAM" id="MobiDB-lite"/>
    </source>
</evidence>
<evidence type="ECO:0000256" key="7">
    <source>
        <dbReference type="ARBA" id="ARBA00023203"/>
    </source>
</evidence>
<dbReference type="GO" id="GO:0030027">
    <property type="term" value="C:lamellipodium"/>
    <property type="evidence" value="ECO:0007669"/>
    <property type="project" value="UniProtKB-SubCell"/>
</dbReference>
<dbReference type="PROSITE" id="PS51073">
    <property type="entry name" value="RPEL"/>
    <property type="match status" value="2"/>
</dbReference>
<evidence type="ECO:0000256" key="8">
    <source>
        <dbReference type="ARBA" id="ARBA00023273"/>
    </source>
</evidence>
<dbReference type="GO" id="GO:0051726">
    <property type="term" value="P:regulation of cell cycle"/>
    <property type="evidence" value="ECO:0007669"/>
    <property type="project" value="UniProtKB-UniRule"/>
</dbReference>
<keyword evidence="6 10" id="KW-0524">Neurogenesis</keyword>
<feature type="compositionally biased region" description="Acidic residues" evidence="11">
    <location>
        <begin position="18"/>
        <end position="27"/>
    </location>
</feature>
<dbReference type="PANTHER" id="PTHR12751">
    <property type="entry name" value="PHOSPHATASE AND ACTIN REGULATOR PHACTR"/>
    <property type="match status" value="1"/>
</dbReference>
<proteinExistence type="inferred from homology"/>
<dbReference type="GO" id="GO:0072542">
    <property type="term" value="F:protein phosphatase activator activity"/>
    <property type="evidence" value="ECO:0007669"/>
    <property type="project" value="UniProtKB-UniRule"/>
</dbReference>
<dbReference type="InParanoid" id="A0A665UUM4"/>
<dbReference type="GO" id="GO:0001843">
    <property type="term" value="P:neural tube closure"/>
    <property type="evidence" value="ECO:0007669"/>
    <property type="project" value="UniProtKB-UniRule"/>
</dbReference>
<dbReference type="GO" id="GO:0007266">
    <property type="term" value="P:Rho protein signal transduction"/>
    <property type="evidence" value="ECO:0007669"/>
    <property type="project" value="UniProtKB-UniRule"/>
</dbReference>
<dbReference type="InterPro" id="IPR004018">
    <property type="entry name" value="RPEL_repeat"/>
</dbReference>
<comment type="subunit">
    <text evidence="2 10">Binds PPP1CA and actin.</text>
</comment>
<dbReference type="Ensembl" id="ENSENLT00000023635.1">
    <property type="protein sequence ID" value="ENSENLP00000022872.1"/>
    <property type="gene ID" value="ENSENLG00000010383.1"/>
</dbReference>
<evidence type="ECO:0000256" key="6">
    <source>
        <dbReference type="ARBA" id="ARBA00022902"/>
    </source>
</evidence>
<evidence type="ECO:0000256" key="9">
    <source>
        <dbReference type="PROSITE-ProRule" id="PRU00401"/>
    </source>
</evidence>
<comment type="similarity">
    <text evidence="1 10">Belongs to the phosphatase and actin regulator family.</text>
</comment>
<feature type="compositionally biased region" description="Basic and acidic residues" evidence="11">
    <location>
        <begin position="54"/>
        <end position="68"/>
    </location>
</feature>
<evidence type="ECO:0000256" key="5">
    <source>
        <dbReference type="ARBA" id="ARBA00022737"/>
    </source>
</evidence>
<feature type="compositionally biased region" description="Polar residues" evidence="11">
    <location>
        <begin position="70"/>
        <end position="80"/>
    </location>
</feature>
<keyword evidence="7 10" id="KW-0009">Actin-binding</keyword>
<reference evidence="12" key="1">
    <citation type="submission" date="2021-04" db="EMBL/GenBank/DDBJ databases">
        <authorList>
            <consortium name="Wellcome Sanger Institute Data Sharing"/>
        </authorList>
    </citation>
    <scope>NUCLEOTIDE SEQUENCE [LARGE SCALE GENOMIC DNA]</scope>
</reference>
<organism evidence="12 13">
    <name type="scientific">Echeneis naucrates</name>
    <name type="common">Live sharksucker</name>
    <dbReference type="NCBI Taxonomy" id="173247"/>
    <lineage>
        <taxon>Eukaryota</taxon>
        <taxon>Metazoa</taxon>
        <taxon>Chordata</taxon>
        <taxon>Craniata</taxon>
        <taxon>Vertebrata</taxon>
        <taxon>Euteleostomi</taxon>
        <taxon>Actinopterygii</taxon>
        <taxon>Neopterygii</taxon>
        <taxon>Teleostei</taxon>
        <taxon>Neoteleostei</taxon>
        <taxon>Acanthomorphata</taxon>
        <taxon>Carangaria</taxon>
        <taxon>Carangiformes</taxon>
        <taxon>Echeneidae</taxon>
        <taxon>Echeneis</taxon>
    </lineage>
</organism>
<dbReference type="GO" id="GO:0008157">
    <property type="term" value="F:protein phosphatase 1 binding"/>
    <property type="evidence" value="ECO:0007669"/>
    <property type="project" value="UniProtKB-UniRule"/>
</dbReference>
<keyword evidence="8 10" id="KW-0966">Cell projection</keyword>
<dbReference type="GO" id="GO:2001045">
    <property type="term" value="P:negative regulation of integrin-mediated signaling pathway"/>
    <property type="evidence" value="ECO:0007669"/>
    <property type="project" value="UniProtKB-UniRule"/>
</dbReference>
<keyword evidence="4 10" id="KW-0963">Cytoplasm</keyword>
<gene>
    <name evidence="12" type="primary">phactr4b</name>
</gene>
<feature type="repeat" description="RPEL" evidence="9">
    <location>
        <begin position="92"/>
        <end position="117"/>
    </location>
</feature>
<name>A0A665UUM4_ECHNA</name>
<keyword evidence="5" id="KW-0677">Repeat</keyword>
<dbReference type="GO" id="GO:0048484">
    <property type="term" value="P:enteric nervous system development"/>
    <property type="evidence" value="ECO:0007669"/>
    <property type="project" value="UniProtKB-UniRule"/>
</dbReference>
<dbReference type="Proteomes" id="UP000472264">
    <property type="component" value="Chromosome 6"/>
</dbReference>
<reference evidence="12" key="2">
    <citation type="submission" date="2025-08" db="UniProtKB">
        <authorList>
            <consortium name="Ensembl"/>
        </authorList>
    </citation>
    <scope>IDENTIFICATION</scope>
</reference>
<comment type="subcellular location">
    <subcellularLocation>
        <location evidence="10">Cytoplasm</location>
    </subcellularLocation>
    <subcellularLocation>
        <location evidence="10">Cell projection</location>
        <location evidence="10">Lamellipodium</location>
    </subcellularLocation>
</comment>
<keyword evidence="3 10" id="KW-0217">Developmental protein</keyword>
<feature type="repeat" description="RPEL" evidence="9">
    <location>
        <begin position="130"/>
        <end position="155"/>
    </location>
</feature>